<dbReference type="PANTHER" id="PTHR46300">
    <property type="entry name" value="P450, PUTATIVE (EUROFUNG)-RELATED-RELATED"/>
    <property type="match status" value="1"/>
</dbReference>
<dbReference type="CDD" id="cd11065">
    <property type="entry name" value="CYP64-like"/>
    <property type="match status" value="1"/>
</dbReference>
<reference evidence="11" key="1">
    <citation type="submission" date="2024-06" db="EMBL/GenBank/DDBJ databases">
        <title>Multi-omics analyses provide insights into the biosynthesis of the anticancer antibiotic pleurotin in Hohenbuehelia grisea.</title>
        <authorList>
            <person name="Weaver J.A."/>
            <person name="Alberti F."/>
        </authorList>
    </citation>
    <scope>NUCLEOTIDE SEQUENCE [LARGE SCALE GENOMIC DNA]</scope>
    <source>
        <strain evidence="11">T-177</strain>
    </source>
</reference>
<dbReference type="PRINTS" id="PR00463">
    <property type="entry name" value="EP450I"/>
</dbReference>
<evidence type="ECO:0000256" key="2">
    <source>
        <dbReference type="ARBA" id="ARBA00005179"/>
    </source>
</evidence>
<evidence type="ECO:0000313" key="10">
    <source>
        <dbReference type="EMBL" id="KAL0958150.1"/>
    </source>
</evidence>
<dbReference type="Proteomes" id="UP001556367">
    <property type="component" value="Unassembled WGS sequence"/>
</dbReference>
<dbReference type="InterPro" id="IPR001128">
    <property type="entry name" value="Cyt_P450"/>
</dbReference>
<evidence type="ECO:0000256" key="9">
    <source>
        <dbReference type="RuleBase" id="RU000461"/>
    </source>
</evidence>
<keyword evidence="5 9" id="KW-0479">Metal-binding</keyword>
<evidence type="ECO:0008006" key="12">
    <source>
        <dbReference type="Google" id="ProtNLM"/>
    </source>
</evidence>
<dbReference type="EMBL" id="JASNQZ010000004">
    <property type="protein sequence ID" value="KAL0958150.1"/>
    <property type="molecule type" value="Genomic_DNA"/>
</dbReference>
<sequence length="512" mass="58159">MINFDLLASLAAFGIIFVLYVKKRLSNVHTLPLPPGPPKQRFVGNLLQMPKEFEWETYYRWGLDYKSDIIHIKLLGTNIIVLNTAEAVNDLLEKRSTIYSSRAPMTMINDLMGFSFNFGFQPYGTAWRDCRRIFHREFHPVASKRFRASETKYVHRFLRSLAAEPLAWKDHLRHMAGAIVLGIAYGLDIQAADDPYIRLAEAAQHPLMIAAVPGAFLVDTIPWLKYVPAWFPGASFRRKAREWRKLVEQMCEKPFRVAKDAMAQGRQQPSFVSYCLAQIDESGDVAYQEKLIRDTAGTTYSAGADSTVVALSYFFLAMLDKPDVARKAQDELDRVVGRDRLPDFDDEDSLPYIGAIVKEVLRWRETTPIAVPHMSTEEDVYQGYRIPSGSVVIPNTWAILHDESEYPDPFTFNPDRFLKDGKLNRDIKDPVTAAFGYGRRICPGRYMVQDELFITIACTLAAFNISKVIGEDGKPIEPSHDRLSALVCPPVPFQCAFTPRSNKLVEQTAEWS</sequence>
<dbReference type="InterPro" id="IPR017972">
    <property type="entry name" value="Cyt_P450_CS"/>
</dbReference>
<keyword evidence="4 9" id="KW-0349">Heme</keyword>
<comment type="caution">
    <text evidence="10">The sequence shown here is derived from an EMBL/GenBank/DDBJ whole genome shotgun (WGS) entry which is preliminary data.</text>
</comment>
<accession>A0ABR3JSJ7</accession>
<name>A0ABR3JSJ7_9AGAR</name>
<comment type="cofactor">
    <cofactor evidence="1">
        <name>heme</name>
        <dbReference type="ChEBI" id="CHEBI:30413"/>
    </cofactor>
</comment>
<proteinExistence type="inferred from homology"/>
<evidence type="ECO:0000256" key="5">
    <source>
        <dbReference type="ARBA" id="ARBA00022723"/>
    </source>
</evidence>
<comment type="pathway">
    <text evidence="2">Secondary metabolite biosynthesis.</text>
</comment>
<organism evidence="10 11">
    <name type="scientific">Hohenbuehelia grisea</name>
    <dbReference type="NCBI Taxonomy" id="104357"/>
    <lineage>
        <taxon>Eukaryota</taxon>
        <taxon>Fungi</taxon>
        <taxon>Dikarya</taxon>
        <taxon>Basidiomycota</taxon>
        <taxon>Agaricomycotina</taxon>
        <taxon>Agaricomycetes</taxon>
        <taxon>Agaricomycetidae</taxon>
        <taxon>Agaricales</taxon>
        <taxon>Pleurotineae</taxon>
        <taxon>Pleurotaceae</taxon>
        <taxon>Hohenbuehelia</taxon>
    </lineage>
</organism>
<dbReference type="Pfam" id="PF00067">
    <property type="entry name" value="p450"/>
    <property type="match status" value="1"/>
</dbReference>
<dbReference type="InterPro" id="IPR050364">
    <property type="entry name" value="Cytochrome_P450_fung"/>
</dbReference>
<keyword evidence="11" id="KW-1185">Reference proteome</keyword>
<keyword evidence="6 9" id="KW-0560">Oxidoreductase</keyword>
<dbReference type="PANTHER" id="PTHR46300:SF7">
    <property type="entry name" value="P450, PUTATIVE (EUROFUNG)-RELATED"/>
    <property type="match status" value="1"/>
</dbReference>
<evidence type="ECO:0000256" key="1">
    <source>
        <dbReference type="ARBA" id="ARBA00001971"/>
    </source>
</evidence>
<dbReference type="InterPro" id="IPR002401">
    <property type="entry name" value="Cyt_P450_E_grp-I"/>
</dbReference>
<gene>
    <name evidence="10" type="ORF">HGRIS_000317</name>
</gene>
<keyword evidence="8 9" id="KW-0503">Monooxygenase</keyword>
<protein>
    <recommendedName>
        <fullName evidence="12">Cytochrome P450</fullName>
    </recommendedName>
</protein>
<dbReference type="PRINTS" id="PR00385">
    <property type="entry name" value="P450"/>
</dbReference>
<evidence type="ECO:0000256" key="7">
    <source>
        <dbReference type="ARBA" id="ARBA00023004"/>
    </source>
</evidence>
<evidence type="ECO:0000256" key="6">
    <source>
        <dbReference type="ARBA" id="ARBA00023002"/>
    </source>
</evidence>
<evidence type="ECO:0000256" key="8">
    <source>
        <dbReference type="ARBA" id="ARBA00023033"/>
    </source>
</evidence>
<comment type="similarity">
    <text evidence="3 9">Belongs to the cytochrome P450 family.</text>
</comment>
<keyword evidence="7 9" id="KW-0408">Iron</keyword>
<evidence type="ECO:0000256" key="4">
    <source>
        <dbReference type="ARBA" id="ARBA00022617"/>
    </source>
</evidence>
<evidence type="ECO:0000256" key="3">
    <source>
        <dbReference type="ARBA" id="ARBA00010617"/>
    </source>
</evidence>
<dbReference type="InterPro" id="IPR036396">
    <property type="entry name" value="Cyt_P450_sf"/>
</dbReference>
<evidence type="ECO:0000313" key="11">
    <source>
        <dbReference type="Proteomes" id="UP001556367"/>
    </source>
</evidence>
<dbReference type="SUPFAM" id="SSF48264">
    <property type="entry name" value="Cytochrome P450"/>
    <property type="match status" value="1"/>
</dbReference>
<dbReference type="Gene3D" id="1.10.630.10">
    <property type="entry name" value="Cytochrome P450"/>
    <property type="match status" value="1"/>
</dbReference>
<dbReference type="PROSITE" id="PS00086">
    <property type="entry name" value="CYTOCHROME_P450"/>
    <property type="match status" value="1"/>
</dbReference>